<keyword evidence="4 13" id="KW-0479">Metal-binding</keyword>
<gene>
    <name evidence="13 16" type="primary">recU</name>
    <name evidence="16" type="ORF">LMG032447_00059</name>
</gene>
<evidence type="ECO:0000256" key="11">
    <source>
        <dbReference type="ARBA" id="ARBA00023447"/>
    </source>
</evidence>
<protein>
    <recommendedName>
        <fullName evidence="12 13">Holliday junction resolvase RecU</fullName>
        <ecNumber evidence="13 14">3.1.21.10</ecNumber>
    </recommendedName>
    <alternativeName>
        <fullName evidence="13">Recombination protein U homolog</fullName>
    </alternativeName>
</protein>
<keyword evidence="17" id="KW-1185">Reference proteome</keyword>
<dbReference type="EMBL" id="CAKOEU010000001">
    <property type="protein sequence ID" value="CAH1850078.1"/>
    <property type="molecule type" value="Genomic_DNA"/>
</dbReference>
<reference evidence="16" key="1">
    <citation type="submission" date="2022-03" db="EMBL/GenBank/DDBJ databases">
        <authorList>
            <person name="Hettiarachchi G."/>
        </authorList>
    </citation>
    <scope>NUCLEOTIDE SEQUENCE</scope>
    <source>
        <strain evidence="16">LMG 32447</strain>
    </source>
</reference>
<dbReference type="InterPro" id="IPR011856">
    <property type="entry name" value="tRNA_endonuc-like_dom_sf"/>
</dbReference>
<evidence type="ECO:0000313" key="17">
    <source>
        <dbReference type="Proteomes" id="UP000838102"/>
    </source>
</evidence>
<comment type="function">
    <text evidence="13">Endonuclease that resolves Holliday junction intermediates in genetic recombination. Cleaves mobile four-strand junctions by introducing symmetrical nicks in paired strands. Promotes annealing of linear ssDNA with homologous dsDNA. Required for DNA repair, homologous recombination and chromosome segregation.</text>
</comment>
<dbReference type="RefSeq" id="WP_248705532.1">
    <property type="nucleotide sequence ID" value="NZ_CAKOET010000001.1"/>
</dbReference>
<proteinExistence type="inferred from homology"/>
<dbReference type="InterPro" id="IPR004612">
    <property type="entry name" value="Resolv_RecU"/>
</dbReference>
<keyword evidence="7 13" id="KW-0378">Hydrolase</keyword>
<dbReference type="InterPro" id="IPR011335">
    <property type="entry name" value="Restrct_endonuc-II-like"/>
</dbReference>
<dbReference type="Proteomes" id="UP000838102">
    <property type="component" value="Unassembled WGS sequence"/>
</dbReference>
<dbReference type="GO" id="GO:0016787">
    <property type="term" value="F:hydrolase activity"/>
    <property type="evidence" value="ECO:0007669"/>
    <property type="project" value="UniProtKB-KW"/>
</dbReference>
<comment type="subcellular location">
    <subcellularLocation>
        <location evidence="1 13">Cytoplasm</location>
    </subcellularLocation>
</comment>
<evidence type="ECO:0000256" key="15">
    <source>
        <dbReference type="SAM" id="MobiDB-lite"/>
    </source>
</evidence>
<evidence type="ECO:0000256" key="4">
    <source>
        <dbReference type="ARBA" id="ARBA00022723"/>
    </source>
</evidence>
<keyword evidence="5 13" id="KW-0255">Endonuclease</keyword>
<organism evidence="16 17">
    <name type="scientific">Convivina praedatoris</name>
    <dbReference type="NCBI Taxonomy" id="2880963"/>
    <lineage>
        <taxon>Bacteria</taxon>
        <taxon>Bacillati</taxon>
        <taxon>Bacillota</taxon>
        <taxon>Bacilli</taxon>
        <taxon>Lactobacillales</taxon>
        <taxon>Lactobacillaceae</taxon>
        <taxon>Convivina</taxon>
    </lineage>
</organism>
<evidence type="ECO:0000256" key="10">
    <source>
        <dbReference type="ARBA" id="ARBA00023204"/>
    </source>
</evidence>
<evidence type="ECO:0000256" key="6">
    <source>
        <dbReference type="ARBA" id="ARBA00022763"/>
    </source>
</evidence>
<evidence type="ECO:0000313" key="16">
    <source>
        <dbReference type="EMBL" id="CAH1850078.1"/>
    </source>
</evidence>
<keyword evidence="2 13" id="KW-0963">Cytoplasm</keyword>
<keyword evidence="3 13" id="KW-0540">Nuclease</keyword>
<feature type="site" description="Transition state stabilizer" evidence="13">
    <location>
        <position position="105"/>
    </location>
</feature>
<dbReference type="NCBIfam" id="NF002584">
    <property type="entry name" value="PRK02234.1-5"/>
    <property type="match status" value="1"/>
</dbReference>
<keyword evidence="10 13" id="KW-0234">DNA repair</keyword>
<dbReference type="HAMAP" id="MF_00130">
    <property type="entry name" value="RecU"/>
    <property type="match status" value="1"/>
</dbReference>
<keyword evidence="6 13" id="KW-0227">DNA damage</keyword>
<evidence type="ECO:0000256" key="14">
    <source>
        <dbReference type="NCBIfam" id="TIGR00648"/>
    </source>
</evidence>
<evidence type="ECO:0000256" key="1">
    <source>
        <dbReference type="ARBA" id="ARBA00004496"/>
    </source>
</evidence>
<feature type="binding site" evidence="13">
    <location>
        <position position="122"/>
    </location>
    <ligand>
        <name>Mg(2+)</name>
        <dbReference type="ChEBI" id="CHEBI:18420"/>
    </ligand>
</feature>
<dbReference type="Pfam" id="PF03838">
    <property type="entry name" value="RecU"/>
    <property type="match status" value="1"/>
</dbReference>
<dbReference type="SUPFAM" id="SSF52980">
    <property type="entry name" value="Restriction endonuclease-like"/>
    <property type="match status" value="1"/>
</dbReference>
<accession>A0ABN8HB71</accession>
<feature type="compositionally biased region" description="Polar residues" evidence="15">
    <location>
        <begin position="14"/>
        <end position="23"/>
    </location>
</feature>
<dbReference type="CDD" id="cd22354">
    <property type="entry name" value="RecU-like"/>
    <property type="match status" value="1"/>
</dbReference>
<comment type="caution">
    <text evidence="16">The sequence shown here is derived from an EMBL/GenBank/DDBJ whole genome shotgun (WGS) entry which is preliminary data.</text>
</comment>
<evidence type="ECO:0000256" key="8">
    <source>
        <dbReference type="ARBA" id="ARBA00022842"/>
    </source>
</evidence>
<evidence type="ECO:0000256" key="9">
    <source>
        <dbReference type="ARBA" id="ARBA00023172"/>
    </source>
</evidence>
<comment type="catalytic activity">
    <reaction evidence="13">
        <text>Endonucleolytic cleavage at a junction such as a reciprocal single-stranded crossover between two homologous DNA duplexes (Holliday junction).</text>
        <dbReference type="EC" id="3.1.21.10"/>
    </reaction>
</comment>
<dbReference type="EC" id="3.1.21.10" evidence="13 14"/>
<evidence type="ECO:0000256" key="5">
    <source>
        <dbReference type="ARBA" id="ARBA00022759"/>
    </source>
</evidence>
<feature type="binding site" evidence="13">
    <location>
        <position position="103"/>
    </location>
    <ligand>
        <name>Mg(2+)</name>
        <dbReference type="ChEBI" id="CHEBI:18420"/>
    </ligand>
</feature>
<sequence length="203" mass="23209">MINYPKGTHRQEKVSNALTRSQKTQRVSLYSRRGMGLEDEINQANDYYLENHLAVIHKKPTPVTIVGVDYPMRAAAKITEAYFQKPSTTDYNGVYQGRYIDFDAKETSNKTSFPLKNLHEHQIRHLANVLSQGGIGFIIIKFTKFNESYIYPASRLIAQWQDRSQARSITYAAIVEHSYQIPTSLNPSLDYLQALDSMLSDLT</sequence>
<evidence type="ECO:0000256" key="12">
    <source>
        <dbReference type="ARBA" id="ARBA00029523"/>
    </source>
</evidence>
<evidence type="ECO:0000256" key="7">
    <source>
        <dbReference type="ARBA" id="ARBA00022801"/>
    </source>
</evidence>
<evidence type="ECO:0000256" key="13">
    <source>
        <dbReference type="HAMAP-Rule" id="MF_00130"/>
    </source>
</evidence>
<feature type="binding site" evidence="13">
    <location>
        <position position="88"/>
    </location>
    <ligand>
        <name>Mg(2+)</name>
        <dbReference type="ChEBI" id="CHEBI:18420"/>
    </ligand>
</feature>
<dbReference type="NCBIfam" id="TIGR00648">
    <property type="entry name" value="recU"/>
    <property type="match status" value="1"/>
</dbReference>
<feature type="region of interest" description="Disordered" evidence="15">
    <location>
        <begin position="1"/>
        <end position="23"/>
    </location>
</feature>
<evidence type="ECO:0000256" key="2">
    <source>
        <dbReference type="ARBA" id="ARBA00022490"/>
    </source>
</evidence>
<dbReference type="Gene3D" id="3.40.1350.10">
    <property type="match status" value="1"/>
</dbReference>
<evidence type="ECO:0000256" key="3">
    <source>
        <dbReference type="ARBA" id="ARBA00022722"/>
    </source>
</evidence>
<comment type="similarity">
    <text evidence="11 13">Belongs to the RecU family.</text>
</comment>
<keyword evidence="9 13" id="KW-0233">DNA recombination</keyword>
<name>A0ABN8HB71_9LACO</name>
<dbReference type="PIRSF" id="PIRSF037785">
    <property type="entry name" value="RecU"/>
    <property type="match status" value="1"/>
</dbReference>
<comment type="cofactor">
    <cofactor evidence="13">
        <name>Mg(2+)</name>
        <dbReference type="ChEBI" id="CHEBI:18420"/>
    </cofactor>
    <text evidence="13">Binds 1 Mg(2+) ion per subunit.</text>
</comment>
<keyword evidence="8 13" id="KW-0460">Magnesium</keyword>
<feature type="binding site" evidence="13">
    <location>
        <position position="90"/>
    </location>
    <ligand>
        <name>Mg(2+)</name>
        <dbReference type="ChEBI" id="CHEBI:18420"/>
    </ligand>
</feature>